<comment type="similarity">
    <text evidence="1">Belongs to the sigma-70 factor family. ECF subfamily.</text>
</comment>
<dbReference type="Gene3D" id="1.10.1740.10">
    <property type="match status" value="1"/>
</dbReference>
<keyword evidence="2" id="KW-0805">Transcription regulation</keyword>
<sequence>MGPQMSPAELKNAILSANNLDHAERIFIEHGHFIRTAIRFHVKNEAECDDLFQEFFVSLIVNPIPEDVKNIRGFLYRVVTSRVKDAFKRVTRYRAKLCGYAEKWQHPIEDSPETTVIEREEVEKVFKLIHKHLPKKEAMAVSLKYGKDGDTREVAETMGVKAATVNRYVCVGIKKIREILAIEKGGEL</sequence>
<dbReference type="Gene3D" id="1.10.10.10">
    <property type="entry name" value="Winged helix-like DNA-binding domain superfamily/Winged helix DNA-binding domain"/>
    <property type="match status" value="1"/>
</dbReference>
<keyword evidence="3" id="KW-0731">Sigma factor</keyword>
<dbReference type="GO" id="GO:0006352">
    <property type="term" value="P:DNA-templated transcription initiation"/>
    <property type="evidence" value="ECO:0007669"/>
    <property type="project" value="InterPro"/>
</dbReference>
<dbReference type="AlphaFoldDB" id="A0A0F9A2N4"/>
<dbReference type="NCBIfam" id="TIGR02937">
    <property type="entry name" value="sigma70-ECF"/>
    <property type="match status" value="1"/>
</dbReference>
<organism evidence="8">
    <name type="scientific">marine sediment metagenome</name>
    <dbReference type="NCBI Taxonomy" id="412755"/>
    <lineage>
        <taxon>unclassified sequences</taxon>
        <taxon>metagenomes</taxon>
        <taxon>ecological metagenomes</taxon>
    </lineage>
</organism>
<feature type="domain" description="RNA polymerase sigma factor 70 region 4 type 2" evidence="7">
    <location>
        <begin position="130"/>
        <end position="175"/>
    </location>
</feature>
<dbReference type="InterPro" id="IPR013249">
    <property type="entry name" value="RNA_pol_sigma70_r4_t2"/>
</dbReference>
<dbReference type="PANTHER" id="PTHR43133:SF8">
    <property type="entry name" value="RNA POLYMERASE SIGMA FACTOR HI_1459-RELATED"/>
    <property type="match status" value="1"/>
</dbReference>
<evidence type="ECO:0000256" key="5">
    <source>
        <dbReference type="ARBA" id="ARBA00023163"/>
    </source>
</evidence>
<dbReference type="InterPro" id="IPR036388">
    <property type="entry name" value="WH-like_DNA-bd_sf"/>
</dbReference>
<evidence type="ECO:0008006" key="9">
    <source>
        <dbReference type="Google" id="ProtNLM"/>
    </source>
</evidence>
<protein>
    <recommendedName>
        <fullName evidence="9">RNA polymerase sigma-70 region 2 domain-containing protein</fullName>
    </recommendedName>
</protein>
<dbReference type="PANTHER" id="PTHR43133">
    <property type="entry name" value="RNA POLYMERASE ECF-TYPE SIGMA FACTO"/>
    <property type="match status" value="1"/>
</dbReference>
<evidence type="ECO:0000256" key="4">
    <source>
        <dbReference type="ARBA" id="ARBA00023125"/>
    </source>
</evidence>
<feature type="domain" description="RNA polymerase sigma-70 region 2" evidence="6">
    <location>
        <begin position="29"/>
        <end position="92"/>
    </location>
</feature>
<evidence type="ECO:0000313" key="8">
    <source>
        <dbReference type="EMBL" id="KKL03824.1"/>
    </source>
</evidence>
<evidence type="ECO:0000259" key="7">
    <source>
        <dbReference type="Pfam" id="PF08281"/>
    </source>
</evidence>
<keyword evidence="4" id="KW-0238">DNA-binding</keyword>
<proteinExistence type="inferred from homology"/>
<dbReference type="SUPFAM" id="SSF88659">
    <property type="entry name" value="Sigma3 and sigma4 domains of RNA polymerase sigma factors"/>
    <property type="match status" value="1"/>
</dbReference>
<dbReference type="EMBL" id="LAZR01044777">
    <property type="protein sequence ID" value="KKL03824.1"/>
    <property type="molecule type" value="Genomic_DNA"/>
</dbReference>
<name>A0A0F9A2N4_9ZZZZ</name>
<dbReference type="GO" id="GO:0016987">
    <property type="term" value="F:sigma factor activity"/>
    <property type="evidence" value="ECO:0007669"/>
    <property type="project" value="UniProtKB-KW"/>
</dbReference>
<evidence type="ECO:0000256" key="2">
    <source>
        <dbReference type="ARBA" id="ARBA00023015"/>
    </source>
</evidence>
<evidence type="ECO:0000256" key="3">
    <source>
        <dbReference type="ARBA" id="ARBA00023082"/>
    </source>
</evidence>
<dbReference type="GO" id="GO:0003677">
    <property type="term" value="F:DNA binding"/>
    <property type="evidence" value="ECO:0007669"/>
    <property type="project" value="UniProtKB-KW"/>
</dbReference>
<gene>
    <name evidence="8" type="ORF">LCGC14_2622250</name>
</gene>
<dbReference type="InterPro" id="IPR013324">
    <property type="entry name" value="RNA_pol_sigma_r3/r4-like"/>
</dbReference>
<accession>A0A0F9A2N4</accession>
<evidence type="ECO:0000259" key="6">
    <source>
        <dbReference type="Pfam" id="PF04542"/>
    </source>
</evidence>
<dbReference type="Pfam" id="PF04542">
    <property type="entry name" value="Sigma70_r2"/>
    <property type="match status" value="1"/>
</dbReference>
<dbReference type="InterPro" id="IPR039425">
    <property type="entry name" value="RNA_pol_sigma-70-like"/>
</dbReference>
<dbReference type="InterPro" id="IPR014284">
    <property type="entry name" value="RNA_pol_sigma-70_dom"/>
</dbReference>
<dbReference type="InterPro" id="IPR007627">
    <property type="entry name" value="RNA_pol_sigma70_r2"/>
</dbReference>
<evidence type="ECO:0000256" key="1">
    <source>
        <dbReference type="ARBA" id="ARBA00010641"/>
    </source>
</evidence>
<keyword evidence="5" id="KW-0804">Transcription</keyword>
<dbReference type="SUPFAM" id="SSF88946">
    <property type="entry name" value="Sigma2 domain of RNA polymerase sigma factors"/>
    <property type="match status" value="1"/>
</dbReference>
<dbReference type="InterPro" id="IPR013325">
    <property type="entry name" value="RNA_pol_sigma_r2"/>
</dbReference>
<reference evidence="8" key="1">
    <citation type="journal article" date="2015" name="Nature">
        <title>Complex archaea that bridge the gap between prokaryotes and eukaryotes.</title>
        <authorList>
            <person name="Spang A."/>
            <person name="Saw J.H."/>
            <person name="Jorgensen S.L."/>
            <person name="Zaremba-Niedzwiedzka K."/>
            <person name="Martijn J."/>
            <person name="Lind A.E."/>
            <person name="van Eijk R."/>
            <person name="Schleper C."/>
            <person name="Guy L."/>
            <person name="Ettema T.J."/>
        </authorList>
    </citation>
    <scope>NUCLEOTIDE SEQUENCE</scope>
</reference>
<dbReference type="Pfam" id="PF08281">
    <property type="entry name" value="Sigma70_r4_2"/>
    <property type="match status" value="1"/>
</dbReference>
<comment type="caution">
    <text evidence="8">The sequence shown here is derived from an EMBL/GenBank/DDBJ whole genome shotgun (WGS) entry which is preliminary data.</text>
</comment>